<keyword evidence="2" id="KW-1185">Reference proteome</keyword>
<sequence>MTTKCLVRGSINIDEYFHVKSISRPGETISSFGFESRPGGKGANQAVAIAKAGGSVDFIGIVGPNGRWLINELHSHGVGIDKMVIVEVQNTMTRLSPVLHHAANHIELPPPTPGSLEGFTHLLLQNEIPLKSTVEYLSAAHKLGIITIMNPSPLLTAEQTREFPWRKLSWLIVNEGEARDLLASVGEPRSVDTIELVLPPEGAPEDLIAVRSAHMIGSKLVSHPKFKSINIVCTLGSVGLVAFVSLAQGVGKMALYLPAAKLDGPVVDTTGAGDCFTGYFVSGLMGLKQSHKEDLIGAAGICVQRRGTIDSIPLREEVVV</sequence>
<reference evidence="1" key="1">
    <citation type="submission" date="2019-10" db="EMBL/GenBank/DDBJ databases">
        <authorList>
            <consortium name="DOE Joint Genome Institute"/>
            <person name="Kuo A."/>
            <person name="Miyauchi S."/>
            <person name="Kiss E."/>
            <person name="Drula E."/>
            <person name="Kohler A."/>
            <person name="Sanchez-Garcia M."/>
            <person name="Andreopoulos B."/>
            <person name="Barry K.W."/>
            <person name="Bonito G."/>
            <person name="Buee M."/>
            <person name="Carver A."/>
            <person name="Chen C."/>
            <person name="Cichocki N."/>
            <person name="Clum A."/>
            <person name="Culley D."/>
            <person name="Crous P.W."/>
            <person name="Fauchery L."/>
            <person name="Girlanda M."/>
            <person name="Hayes R."/>
            <person name="Keri Z."/>
            <person name="Labutti K."/>
            <person name="Lipzen A."/>
            <person name="Lombard V."/>
            <person name="Magnuson J."/>
            <person name="Maillard F."/>
            <person name="Morin E."/>
            <person name="Murat C."/>
            <person name="Nolan M."/>
            <person name="Ohm R."/>
            <person name="Pangilinan J."/>
            <person name="Pereira M."/>
            <person name="Perotto S."/>
            <person name="Peter M."/>
            <person name="Riley R."/>
            <person name="Sitrit Y."/>
            <person name="Stielow B."/>
            <person name="Szollosi G."/>
            <person name="Zifcakova L."/>
            <person name="Stursova M."/>
            <person name="Spatafora J.W."/>
            <person name="Tedersoo L."/>
            <person name="Vaario L.-M."/>
            <person name="Yamada A."/>
            <person name="Yan M."/>
            <person name="Wang P."/>
            <person name="Xu J."/>
            <person name="Bruns T."/>
            <person name="Baldrian P."/>
            <person name="Vilgalys R."/>
            <person name="Henrissat B."/>
            <person name="Grigoriev I.V."/>
            <person name="Hibbett D."/>
            <person name="Nagy L.G."/>
            <person name="Martin F.M."/>
        </authorList>
    </citation>
    <scope>NUCLEOTIDE SEQUENCE</scope>
    <source>
        <strain evidence="1">P2</strain>
    </source>
</reference>
<evidence type="ECO:0000313" key="1">
    <source>
        <dbReference type="EMBL" id="KAF9648268.1"/>
    </source>
</evidence>
<evidence type="ECO:0000313" key="2">
    <source>
        <dbReference type="Proteomes" id="UP000886501"/>
    </source>
</evidence>
<name>A0ACB6ZFU6_THEGA</name>
<dbReference type="Proteomes" id="UP000886501">
    <property type="component" value="Unassembled WGS sequence"/>
</dbReference>
<comment type="caution">
    <text evidence="1">The sequence shown here is derived from an EMBL/GenBank/DDBJ whole genome shotgun (WGS) entry which is preliminary data.</text>
</comment>
<organism evidence="1 2">
    <name type="scientific">Thelephora ganbajun</name>
    <name type="common">Ganba fungus</name>
    <dbReference type="NCBI Taxonomy" id="370292"/>
    <lineage>
        <taxon>Eukaryota</taxon>
        <taxon>Fungi</taxon>
        <taxon>Dikarya</taxon>
        <taxon>Basidiomycota</taxon>
        <taxon>Agaricomycotina</taxon>
        <taxon>Agaricomycetes</taxon>
        <taxon>Thelephorales</taxon>
        <taxon>Thelephoraceae</taxon>
        <taxon>Thelephora</taxon>
    </lineage>
</organism>
<gene>
    <name evidence="1" type="ORF">BDM02DRAFT_3096701</name>
</gene>
<protein>
    <submittedName>
        <fullName evidence="1">ATP binding protein</fullName>
    </submittedName>
</protein>
<accession>A0ACB6ZFU6</accession>
<dbReference type="EMBL" id="MU118016">
    <property type="protein sequence ID" value="KAF9648268.1"/>
    <property type="molecule type" value="Genomic_DNA"/>
</dbReference>
<proteinExistence type="predicted"/>
<reference evidence="1" key="2">
    <citation type="journal article" date="2020" name="Nat. Commun.">
        <title>Large-scale genome sequencing of mycorrhizal fungi provides insights into the early evolution of symbiotic traits.</title>
        <authorList>
            <person name="Miyauchi S."/>
            <person name="Kiss E."/>
            <person name="Kuo A."/>
            <person name="Drula E."/>
            <person name="Kohler A."/>
            <person name="Sanchez-Garcia M."/>
            <person name="Morin E."/>
            <person name="Andreopoulos B."/>
            <person name="Barry K.W."/>
            <person name="Bonito G."/>
            <person name="Buee M."/>
            <person name="Carver A."/>
            <person name="Chen C."/>
            <person name="Cichocki N."/>
            <person name="Clum A."/>
            <person name="Culley D."/>
            <person name="Crous P.W."/>
            <person name="Fauchery L."/>
            <person name="Girlanda M."/>
            <person name="Hayes R.D."/>
            <person name="Keri Z."/>
            <person name="LaButti K."/>
            <person name="Lipzen A."/>
            <person name="Lombard V."/>
            <person name="Magnuson J."/>
            <person name="Maillard F."/>
            <person name="Murat C."/>
            <person name="Nolan M."/>
            <person name="Ohm R.A."/>
            <person name="Pangilinan J."/>
            <person name="Pereira M.F."/>
            <person name="Perotto S."/>
            <person name="Peter M."/>
            <person name="Pfister S."/>
            <person name="Riley R."/>
            <person name="Sitrit Y."/>
            <person name="Stielow J.B."/>
            <person name="Szollosi G."/>
            <person name="Zifcakova L."/>
            <person name="Stursova M."/>
            <person name="Spatafora J.W."/>
            <person name="Tedersoo L."/>
            <person name="Vaario L.M."/>
            <person name="Yamada A."/>
            <person name="Yan M."/>
            <person name="Wang P."/>
            <person name="Xu J."/>
            <person name="Bruns T."/>
            <person name="Baldrian P."/>
            <person name="Vilgalys R."/>
            <person name="Dunand C."/>
            <person name="Henrissat B."/>
            <person name="Grigoriev I.V."/>
            <person name="Hibbett D."/>
            <person name="Nagy L.G."/>
            <person name="Martin F.M."/>
        </authorList>
    </citation>
    <scope>NUCLEOTIDE SEQUENCE</scope>
    <source>
        <strain evidence="1">P2</strain>
    </source>
</reference>